<feature type="region of interest" description="Disordered" evidence="1">
    <location>
        <begin position="58"/>
        <end position="89"/>
    </location>
</feature>
<evidence type="ECO:0000256" key="1">
    <source>
        <dbReference type="SAM" id="MobiDB-lite"/>
    </source>
</evidence>
<evidence type="ECO:0000313" key="3">
    <source>
        <dbReference type="Proteomes" id="UP000823775"/>
    </source>
</evidence>
<name>A0ABS8SXP3_DATST</name>
<comment type="caution">
    <text evidence="2">The sequence shown here is derived from an EMBL/GenBank/DDBJ whole genome shotgun (WGS) entry which is preliminary data.</text>
</comment>
<evidence type="ECO:0000313" key="2">
    <source>
        <dbReference type="EMBL" id="MCD7463510.1"/>
    </source>
</evidence>
<accession>A0ABS8SXP3</accession>
<protein>
    <submittedName>
        <fullName evidence="2">Uncharacterized protein</fullName>
    </submittedName>
</protein>
<keyword evidence="3" id="KW-1185">Reference proteome</keyword>
<reference evidence="2 3" key="1">
    <citation type="journal article" date="2021" name="BMC Genomics">
        <title>Datura genome reveals duplications of psychoactive alkaloid biosynthetic genes and high mutation rate following tissue culture.</title>
        <authorList>
            <person name="Rajewski A."/>
            <person name="Carter-House D."/>
            <person name="Stajich J."/>
            <person name="Litt A."/>
        </authorList>
    </citation>
    <scope>NUCLEOTIDE SEQUENCE [LARGE SCALE GENOMIC DNA]</scope>
    <source>
        <strain evidence="2">AR-01</strain>
    </source>
</reference>
<dbReference type="EMBL" id="JACEIK010000891">
    <property type="protein sequence ID" value="MCD7463510.1"/>
    <property type="molecule type" value="Genomic_DNA"/>
</dbReference>
<gene>
    <name evidence="2" type="ORF">HAX54_050752</name>
</gene>
<organism evidence="2 3">
    <name type="scientific">Datura stramonium</name>
    <name type="common">Jimsonweed</name>
    <name type="synonym">Common thornapple</name>
    <dbReference type="NCBI Taxonomy" id="4076"/>
    <lineage>
        <taxon>Eukaryota</taxon>
        <taxon>Viridiplantae</taxon>
        <taxon>Streptophyta</taxon>
        <taxon>Embryophyta</taxon>
        <taxon>Tracheophyta</taxon>
        <taxon>Spermatophyta</taxon>
        <taxon>Magnoliopsida</taxon>
        <taxon>eudicotyledons</taxon>
        <taxon>Gunneridae</taxon>
        <taxon>Pentapetalae</taxon>
        <taxon>asterids</taxon>
        <taxon>lamiids</taxon>
        <taxon>Solanales</taxon>
        <taxon>Solanaceae</taxon>
        <taxon>Solanoideae</taxon>
        <taxon>Datureae</taxon>
        <taxon>Datura</taxon>
    </lineage>
</organism>
<sequence>MTDEQLNFLLLNLHNLSKYLAEQKFPLVTQYEILRNFQLMAERVGLFIWDDQTDKGSQLSELDVGDQTDVGSQLSELDEEDQTDKGSQLSGMGMIRLIKALNSPAR</sequence>
<dbReference type="Proteomes" id="UP000823775">
    <property type="component" value="Unassembled WGS sequence"/>
</dbReference>
<proteinExistence type="predicted"/>